<dbReference type="AlphaFoldDB" id="A0AA88NNI5"/>
<accession>A0AA88NNI5</accession>
<keyword evidence="1" id="KW-0812">Transmembrane</keyword>
<dbReference type="EMBL" id="JAUPFM010000001">
    <property type="protein sequence ID" value="KAK2863436.1"/>
    <property type="molecule type" value="Genomic_DNA"/>
</dbReference>
<dbReference type="SUPFAM" id="SSF48726">
    <property type="entry name" value="Immunoglobulin"/>
    <property type="match status" value="1"/>
</dbReference>
<dbReference type="InterPro" id="IPR013783">
    <property type="entry name" value="Ig-like_fold"/>
</dbReference>
<name>A0AA88NNI5_CHASR</name>
<gene>
    <name evidence="2" type="ORF">Q5P01_002969</name>
</gene>
<comment type="caution">
    <text evidence="2">The sequence shown here is derived from an EMBL/GenBank/DDBJ whole genome shotgun (WGS) entry which is preliminary data.</text>
</comment>
<evidence type="ECO:0000313" key="2">
    <source>
        <dbReference type="EMBL" id="KAK2863436.1"/>
    </source>
</evidence>
<protein>
    <submittedName>
        <fullName evidence="2">Uncharacterized protein</fullName>
    </submittedName>
</protein>
<dbReference type="InterPro" id="IPR036179">
    <property type="entry name" value="Ig-like_dom_sf"/>
</dbReference>
<dbReference type="Gene3D" id="2.60.40.10">
    <property type="entry name" value="Immunoglobulins"/>
    <property type="match status" value="1"/>
</dbReference>
<reference evidence="2" key="1">
    <citation type="submission" date="2023-07" db="EMBL/GenBank/DDBJ databases">
        <title>Chromosome-level Genome Assembly of Striped Snakehead (Channa striata).</title>
        <authorList>
            <person name="Liu H."/>
        </authorList>
    </citation>
    <scope>NUCLEOTIDE SEQUENCE</scope>
    <source>
        <strain evidence="2">Gz</strain>
        <tissue evidence="2">Muscle</tissue>
    </source>
</reference>
<dbReference type="Proteomes" id="UP001187415">
    <property type="component" value="Unassembled WGS sequence"/>
</dbReference>
<evidence type="ECO:0000313" key="3">
    <source>
        <dbReference type="Proteomes" id="UP001187415"/>
    </source>
</evidence>
<feature type="transmembrane region" description="Helical" evidence="1">
    <location>
        <begin position="64"/>
        <end position="85"/>
    </location>
</feature>
<organism evidence="2 3">
    <name type="scientific">Channa striata</name>
    <name type="common">Snakehead murrel</name>
    <name type="synonym">Ophicephalus striatus</name>
    <dbReference type="NCBI Taxonomy" id="64152"/>
    <lineage>
        <taxon>Eukaryota</taxon>
        <taxon>Metazoa</taxon>
        <taxon>Chordata</taxon>
        <taxon>Craniata</taxon>
        <taxon>Vertebrata</taxon>
        <taxon>Euteleostomi</taxon>
        <taxon>Actinopterygii</taxon>
        <taxon>Neopterygii</taxon>
        <taxon>Teleostei</taxon>
        <taxon>Neoteleostei</taxon>
        <taxon>Acanthomorphata</taxon>
        <taxon>Anabantaria</taxon>
        <taxon>Anabantiformes</taxon>
        <taxon>Channoidei</taxon>
        <taxon>Channidae</taxon>
        <taxon>Channa</taxon>
    </lineage>
</organism>
<evidence type="ECO:0000256" key="1">
    <source>
        <dbReference type="SAM" id="Phobius"/>
    </source>
</evidence>
<sequence>MTIHHVTKSDEGVYTCHISSRGESPPGWIYVTEKPTTASPTSTALESTSLTAHASAHLQLVFKLVIHLVVFCPYFISTVLMVYLYRHRPTGEHLVHPV</sequence>
<keyword evidence="1" id="KW-1133">Transmembrane helix</keyword>
<keyword evidence="1" id="KW-0472">Membrane</keyword>
<keyword evidence="3" id="KW-1185">Reference proteome</keyword>
<proteinExistence type="predicted"/>